<proteinExistence type="predicted"/>
<keyword evidence="4" id="KW-1185">Reference proteome</keyword>
<dbReference type="Pfam" id="PF13259">
    <property type="entry name" value="clamp_Gag1-like"/>
    <property type="match status" value="1"/>
</dbReference>
<reference evidence="3" key="2">
    <citation type="submission" date="2014-02" db="EMBL/GenBank/DDBJ databases">
        <title>Complete DNA sequence of /Kuraishia capsulata/ illustrates novel genomic features among budding yeasts (/Saccharomycotina/).</title>
        <authorList>
            <person name="Morales L."/>
            <person name="Noel B."/>
            <person name="Porcel B."/>
            <person name="Marcet-Houben M."/>
            <person name="Hullo M-F."/>
            <person name="Sacerdot C."/>
            <person name="Tekaia F."/>
            <person name="Leh-Louis V."/>
            <person name="Despons L."/>
            <person name="Khanna V."/>
            <person name="Aury J-M."/>
            <person name="Barbe V."/>
            <person name="Couloux A."/>
            <person name="Labadie K."/>
            <person name="Pelletier E."/>
            <person name="Souciet J-L."/>
            <person name="Boekhout T."/>
            <person name="Gabaldon T."/>
            <person name="Wincker P."/>
            <person name="Dujon B."/>
        </authorList>
    </citation>
    <scope>NUCLEOTIDE SEQUENCE</scope>
    <source>
        <strain evidence="3">CBS 1993</strain>
    </source>
</reference>
<evidence type="ECO:0000313" key="4">
    <source>
        <dbReference type="Proteomes" id="UP000019384"/>
    </source>
</evidence>
<dbReference type="AlphaFoldDB" id="W6MG51"/>
<feature type="compositionally biased region" description="Low complexity" evidence="1">
    <location>
        <begin position="20"/>
        <end position="30"/>
    </location>
</feature>
<dbReference type="EMBL" id="HG793125">
    <property type="protein sequence ID" value="CDK24706.1"/>
    <property type="molecule type" value="Genomic_DNA"/>
</dbReference>
<organism evidence="3 4">
    <name type="scientific">Kuraishia capsulata CBS 1993</name>
    <dbReference type="NCBI Taxonomy" id="1382522"/>
    <lineage>
        <taxon>Eukaryota</taxon>
        <taxon>Fungi</taxon>
        <taxon>Dikarya</taxon>
        <taxon>Ascomycota</taxon>
        <taxon>Saccharomycotina</taxon>
        <taxon>Pichiomycetes</taxon>
        <taxon>Pichiales</taxon>
        <taxon>Pichiaceae</taxon>
        <taxon>Kuraishia</taxon>
    </lineage>
</organism>
<feature type="compositionally biased region" description="Polar residues" evidence="1">
    <location>
        <begin position="1"/>
        <end position="17"/>
    </location>
</feature>
<accession>W6MG51</accession>
<dbReference type="OrthoDB" id="5576875at2759"/>
<evidence type="ECO:0000256" key="1">
    <source>
        <dbReference type="SAM" id="MobiDB-lite"/>
    </source>
</evidence>
<dbReference type="Proteomes" id="UP000019384">
    <property type="component" value="Unassembled WGS sequence"/>
</dbReference>
<dbReference type="HOGENOM" id="CLU_089377_0_0_1"/>
<feature type="region of interest" description="Disordered" evidence="1">
    <location>
        <begin position="1"/>
        <end position="67"/>
    </location>
</feature>
<evidence type="ECO:0000313" key="3">
    <source>
        <dbReference type="EMBL" id="CDK24706.1"/>
    </source>
</evidence>
<reference evidence="3" key="1">
    <citation type="submission" date="2013-12" db="EMBL/GenBank/DDBJ databases">
        <authorList>
            <person name="Genoscope - CEA"/>
        </authorList>
    </citation>
    <scope>NUCLEOTIDE SEQUENCE</scope>
    <source>
        <strain evidence="3">CBS 1993</strain>
    </source>
</reference>
<evidence type="ECO:0000259" key="2">
    <source>
        <dbReference type="Pfam" id="PF13259"/>
    </source>
</evidence>
<protein>
    <recommendedName>
        <fullName evidence="2">Gag1-like clamp domain-containing protein</fullName>
    </recommendedName>
</protein>
<dbReference type="InterPro" id="IPR025124">
    <property type="entry name" value="Gag1-like_clamp"/>
</dbReference>
<name>W6MG51_9ASCO</name>
<dbReference type="GeneID" id="34518110"/>
<sequence>MAAALSESTATNSSSPHGITKGSSLTSKKSLLQREEPSSAIPPAQLNNKGNASRVPTALSKPSGDKETSAGILKKFKRFLVKISINLTLFFTKLRFIADQVLDSDEITGELFNRTDSTSVNSSLYEPSRPFAAIPEDKMVYGSHEGMVGTENLTNDDLLNINIQREAERLRSQHPDTPFTSGDRLWELQNKQWLIPVAENATINGKLKLQKRMQEKELKHVVMPKDYSIVYKSLVIDNKRLKTPMCLKDLLKVIEAGWHWNKVWENAGQGVQ</sequence>
<gene>
    <name evidence="3" type="ORF">KUCA_T00000672001</name>
</gene>
<feature type="domain" description="Gag1-like clamp" evidence="2">
    <location>
        <begin position="164"/>
        <end position="265"/>
    </location>
</feature>
<dbReference type="RefSeq" id="XP_022456722.1">
    <property type="nucleotide sequence ID" value="XM_022605233.1"/>
</dbReference>
<dbReference type="STRING" id="1382522.W6MG51"/>